<dbReference type="AlphaFoldDB" id="A0A0D0CU32"/>
<dbReference type="HOGENOM" id="CLU_018294_0_0_1"/>
<evidence type="ECO:0000313" key="3">
    <source>
        <dbReference type="EMBL" id="KIK74591.1"/>
    </source>
</evidence>
<accession>A0A0D0CU32</accession>
<dbReference type="GO" id="GO:0003676">
    <property type="term" value="F:nucleic acid binding"/>
    <property type="evidence" value="ECO:0007669"/>
    <property type="project" value="InterPro"/>
</dbReference>
<dbReference type="Pfam" id="PF03184">
    <property type="entry name" value="DDE_1"/>
    <property type="match status" value="1"/>
</dbReference>
<feature type="domain" description="DDE-1" evidence="2">
    <location>
        <begin position="94"/>
        <end position="173"/>
    </location>
</feature>
<proteinExistence type="predicted"/>
<name>A0A0D0CU32_9AGAM</name>
<reference evidence="3 4" key="1">
    <citation type="submission" date="2014-04" db="EMBL/GenBank/DDBJ databases">
        <authorList>
            <consortium name="DOE Joint Genome Institute"/>
            <person name="Kuo A."/>
            <person name="Kohler A."/>
            <person name="Jargeat P."/>
            <person name="Nagy L.G."/>
            <person name="Floudas D."/>
            <person name="Copeland A."/>
            <person name="Barry K.W."/>
            <person name="Cichocki N."/>
            <person name="Veneault-Fourrey C."/>
            <person name="LaButti K."/>
            <person name="Lindquist E.A."/>
            <person name="Lipzen A."/>
            <person name="Lundell T."/>
            <person name="Morin E."/>
            <person name="Murat C."/>
            <person name="Sun H."/>
            <person name="Tunlid A."/>
            <person name="Henrissat B."/>
            <person name="Grigoriev I.V."/>
            <person name="Hibbett D.S."/>
            <person name="Martin F."/>
            <person name="Nordberg H.P."/>
            <person name="Cantor M.N."/>
            <person name="Hua S.X."/>
        </authorList>
    </citation>
    <scope>NUCLEOTIDE SEQUENCE [LARGE SCALE GENOMIC DNA]</scope>
    <source>
        <strain evidence="3 4">Ve08.2h10</strain>
    </source>
</reference>
<keyword evidence="4" id="KW-1185">Reference proteome</keyword>
<feature type="region of interest" description="Disordered" evidence="1">
    <location>
        <begin position="338"/>
        <end position="360"/>
    </location>
</feature>
<dbReference type="STRING" id="930991.A0A0D0CU32"/>
<dbReference type="FunCoup" id="A0A0D0CU32">
    <property type="interactions" value="185"/>
</dbReference>
<reference evidence="4" key="2">
    <citation type="submission" date="2015-01" db="EMBL/GenBank/DDBJ databases">
        <title>Evolutionary Origins and Diversification of the Mycorrhizal Mutualists.</title>
        <authorList>
            <consortium name="DOE Joint Genome Institute"/>
            <consortium name="Mycorrhizal Genomics Consortium"/>
            <person name="Kohler A."/>
            <person name="Kuo A."/>
            <person name="Nagy L.G."/>
            <person name="Floudas D."/>
            <person name="Copeland A."/>
            <person name="Barry K.W."/>
            <person name="Cichocki N."/>
            <person name="Veneault-Fourrey C."/>
            <person name="LaButti K."/>
            <person name="Lindquist E.A."/>
            <person name="Lipzen A."/>
            <person name="Lundell T."/>
            <person name="Morin E."/>
            <person name="Murat C."/>
            <person name="Riley R."/>
            <person name="Ohm R."/>
            <person name="Sun H."/>
            <person name="Tunlid A."/>
            <person name="Henrissat B."/>
            <person name="Grigoriev I.V."/>
            <person name="Hibbett D.S."/>
            <person name="Martin F."/>
        </authorList>
    </citation>
    <scope>NUCLEOTIDE SEQUENCE [LARGE SCALE GENOMIC DNA]</scope>
    <source>
        <strain evidence="4">Ve08.2h10</strain>
    </source>
</reference>
<evidence type="ECO:0000259" key="2">
    <source>
        <dbReference type="Pfam" id="PF03184"/>
    </source>
</evidence>
<gene>
    <name evidence="3" type="ORF">PAXRUDRAFT_19714</name>
</gene>
<protein>
    <recommendedName>
        <fullName evidence="2">DDE-1 domain-containing protein</fullName>
    </recommendedName>
</protein>
<organism evidence="3 4">
    <name type="scientific">Paxillus rubicundulus Ve08.2h10</name>
    <dbReference type="NCBI Taxonomy" id="930991"/>
    <lineage>
        <taxon>Eukaryota</taxon>
        <taxon>Fungi</taxon>
        <taxon>Dikarya</taxon>
        <taxon>Basidiomycota</taxon>
        <taxon>Agaricomycotina</taxon>
        <taxon>Agaricomycetes</taxon>
        <taxon>Agaricomycetidae</taxon>
        <taxon>Boletales</taxon>
        <taxon>Paxilineae</taxon>
        <taxon>Paxillaceae</taxon>
        <taxon>Paxillus</taxon>
    </lineage>
</organism>
<dbReference type="InParanoid" id="A0A0D0CU32"/>
<evidence type="ECO:0000313" key="4">
    <source>
        <dbReference type="Proteomes" id="UP000054538"/>
    </source>
</evidence>
<dbReference type="EMBL" id="KN828718">
    <property type="protein sequence ID" value="KIK74591.1"/>
    <property type="molecule type" value="Genomic_DNA"/>
</dbReference>
<dbReference type="Proteomes" id="UP000054538">
    <property type="component" value="Unassembled WGS sequence"/>
</dbReference>
<sequence>MKRVDVLKEGLSKLHNQIWDRKTKLEIELKAGQIISEADQDWLDGDGNLVDDERVVEALDNASDYEQGLEGLNSQDKLIVEKLQKLAGKGGIPSNKHGSKKLPPLIIGKYQKPRPFKNRTGTQLGFNYHNNAKAWMTSAIYQEWLLDWDRKLKNEGQKFLLLQDNFSGHVVPETPTNIRGIIHCFKAKCCAQFIQQAIDFYDTGVTPSRIYNIHQPDVMQLARSVWEEVDTMMTLNCWRKASILPTINSSAPTNLSVPVSMLIHADGLLQVDLDPIVQAEKDVIMALDNLEATGALQHSNRMDIEELLNPTEERQDLFEVTDQDIYNTVMEAKAAREKTAVAGGSDKLDDSDEPVKPTRTRKEALQAALILEEYINKVY</sequence>
<evidence type="ECO:0000256" key="1">
    <source>
        <dbReference type="SAM" id="MobiDB-lite"/>
    </source>
</evidence>
<dbReference type="OrthoDB" id="2692761at2759"/>
<dbReference type="InterPro" id="IPR004875">
    <property type="entry name" value="DDE_SF_endonuclease_dom"/>
</dbReference>